<organism evidence="4 5">
    <name type="scientific">Gossypium barbadense</name>
    <name type="common">Sea Island cotton</name>
    <name type="synonym">Hibiscus barbadensis</name>
    <dbReference type="NCBI Taxonomy" id="3634"/>
    <lineage>
        <taxon>Eukaryota</taxon>
        <taxon>Viridiplantae</taxon>
        <taxon>Streptophyta</taxon>
        <taxon>Embryophyta</taxon>
        <taxon>Tracheophyta</taxon>
        <taxon>Spermatophyta</taxon>
        <taxon>Magnoliopsida</taxon>
        <taxon>eudicotyledons</taxon>
        <taxon>Gunneridae</taxon>
        <taxon>Pentapetalae</taxon>
        <taxon>rosids</taxon>
        <taxon>malvids</taxon>
        <taxon>Malvales</taxon>
        <taxon>Malvaceae</taxon>
        <taxon>Malvoideae</taxon>
        <taxon>Gossypium</taxon>
    </lineage>
</organism>
<dbReference type="GO" id="GO:0005737">
    <property type="term" value="C:cytoplasm"/>
    <property type="evidence" value="ECO:0007669"/>
    <property type="project" value="TreeGrafter"/>
</dbReference>
<dbReference type="OrthoDB" id="37537at2759"/>
<evidence type="ECO:0000256" key="3">
    <source>
        <dbReference type="SAM" id="SignalP"/>
    </source>
</evidence>
<dbReference type="SUPFAM" id="SSF51430">
    <property type="entry name" value="NAD(P)-linked oxidoreductase"/>
    <property type="match status" value="1"/>
</dbReference>
<dbReference type="AlphaFoldDB" id="A0A2P5X3I2"/>
<reference evidence="4 5" key="1">
    <citation type="submission" date="2015-01" db="EMBL/GenBank/DDBJ databases">
        <title>Genome of allotetraploid Gossypium barbadense reveals genomic plasticity and fiber elongation in cotton evolution.</title>
        <authorList>
            <person name="Chen X."/>
            <person name="Liu X."/>
            <person name="Zhao B."/>
            <person name="Zheng H."/>
            <person name="Hu Y."/>
            <person name="Lu G."/>
            <person name="Yang C."/>
            <person name="Chen J."/>
            <person name="Shan C."/>
            <person name="Zhang L."/>
            <person name="Zhou Y."/>
            <person name="Wang L."/>
            <person name="Guo W."/>
            <person name="Bai Y."/>
            <person name="Ruan J."/>
            <person name="Shangguan X."/>
            <person name="Mao Y."/>
            <person name="Jiang J."/>
            <person name="Zhu Y."/>
            <person name="Lei J."/>
            <person name="Kang H."/>
            <person name="Chen S."/>
            <person name="He X."/>
            <person name="Wang R."/>
            <person name="Wang Y."/>
            <person name="Chen J."/>
            <person name="Wang L."/>
            <person name="Yu S."/>
            <person name="Wang B."/>
            <person name="Wei J."/>
            <person name="Song S."/>
            <person name="Lu X."/>
            <person name="Gao Z."/>
            <person name="Gu W."/>
            <person name="Deng X."/>
            <person name="Ma D."/>
            <person name="Wang S."/>
            <person name="Liang W."/>
            <person name="Fang L."/>
            <person name="Cai C."/>
            <person name="Zhu X."/>
            <person name="Zhou B."/>
            <person name="Zhang Y."/>
            <person name="Chen Z."/>
            <person name="Xu S."/>
            <person name="Zhu R."/>
            <person name="Wang S."/>
            <person name="Zhang T."/>
            <person name="Zhao G."/>
        </authorList>
    </citation>
    <scope>NUCLEOTIDE SEQUENCE [LARGE SCALE GENOMIC DNA]</scope>
    <source>
        <strain evidence="5">cv. Xinhai21</strain>
        <tissue evidence="4">Leaf</tissue>
    </source>
</reference>
<dbReference type="Gene3D" id="3.20.20.100">
    <property type="entry name" value="NADP-dependent oxidoreductase domain"/>
    <property type="match status" value="1"/>
</dbReference>
<dbReference type="InterPro" id="IPR050791">
    <property type="entry name" value="Aldo-Keto_reductase"/>
</dbReference>
<keyword evidence="2" id="KW-0560">Oxidoreductase</keyword>
<accession>A0A2P5X3I2</accession>
<dbReference type="PANTHER" id="PTHR43625">
    <property type="entry name" value="AFLATOXIN B1 ALDEHYDE REDUCTASE"/>
    <property type="match status" value="1"/>
</dbReference>
<dbReference type="Proteomes" id="UP000239757">
    <property type="component" value="Unassembled WGS sequence"/>
</dbReference>
<keyword evidence="1" id="KW-0521">NADP</keyword>
<evidence type="ECO:0000256" key="2">
    <source>
        <dbReference type="ARBA" id="ARBA00023002"/>
    </source>
</evidence>
<evidence type="ECO:0000313" key="4">
    <source>
        <dbReference type="EMBL" id="PPR97904.1"/>
    </source>
</evidence>
<dbReference type="InterPro" id="IPR036812">
    <property type="entry name" value="NAD(P)_OxRdtase_dom_sf"/>
</dbReference>
<dbReference type="GO" id="GO:0016491">
    <property type="term" value="F:oxidoreductase activity"/>
    <property type="evidence" value="ECO:0007669"/>
    <property type="project" value="UniProtKB-KW"/>
</dbReference>
<protein>
    <submittedName>
        <fullName evidence="4">Uncharacterized protein</fullName>
    </submittedName>
</protein>
<dbReference type="EMBL" id="KZ665768">
    <property type="protein sequence ID" value="PPR97904.1"/>
    <property type="molecule type" value="Genomic_DNA"/>
</dbReference>
<feature type="signal peptide" evidence="3">
    <location>
        <begin position="1"/>
        <end position="17"/>
    </location>
</feature>
<gene>
    <name evidence="4" type="ORF">GOBAR_AA22778</name>
</gene>
<evidence type="ECO:0000313" key="5">
    <source>
        <dbReference type="Proteomes" id="UP000239757"/>
    </source>
</evidence>
<proteinExistence type="predicted"/>
<dbReference type="PANTHER" id="PTHR43625:SF42">
    <property type="entry name" value="PERAKINE REDUCTASE-LIKE"/>
    <property type="match status" value="1"/>
</dbReference>
<feature type="chain" id="PRO_5015201781" evidence="3">
    <location>
        <begin position="18"/>
        <end position="90"/>
    </location>
</feature>
<evidence type="ECO:0000256" key="1">
    <source>
        <dbReference type="ARBA" id="ARBA00022857"/>
    </source>
</evidence>
<name>A0A2P5X3I2_GOSBA</name>
<keyword evidence="3" id="KW-0732">Signal</keyword>
<sequence length="90" mass="10030">MALVIALLLLLAKMGELKKLVEEGKMKYIGLSEARAYQPRFIGENLEKNKVLYNPVSNLAIKHGCTVPQLALAWLLHQGDDIIPIPGMFE</sequence>